<feature type="compositionally biased region" description="Low complexity" evidence="2">
    <location>
        <begin position="599"/>
        <end position="608"/>
    </location>
</feature>
<dbReference type="GO" id="GO:0003723">
    <property type="term" value="F:RNA binding"/>
    <property type="evidence" value="ECO:0007669"/>
    <property type="project" value="UniProtKB-UniRule"/>
</dbReference>
<feature type="compositionally biased region" description="Polar residues" evidence="2">
    <location>
        <begin position="681"/>
        <end position="695"/>
    </location>
</feature>
<feature type="compositionally biased region" description="Low complexity" evidence="2">
    <location>
        <begin position="696"/>
        <end position="712"/>
    </location>
</feature>
<feature type="region of interest" description="Disordered" evidence="2">
    <location>
        <begin position="517"/>
        <end position="781"/>
    </location>
</feature>
<dbReference type="PROSITE" id="PS50102">
    <property type="entry name" value="RRM"/>
    <property type="match status" value="1"/>
</dbReference>
<feature type="compositionally biased region" description="Acidic residues" evidence="2">
    <location>
        <begin position="1495"/>
        <end position="1511"/>
    </location>
</feature>
<feature type="compositionally biased region" description="Polar residues" evidence="2">
    <location>
        <begin position="897"/>
        <end position="923"/>
    </location>
</feature>
<keyword evidence="5" id="KW-1185">Reference proteome</keyword>
<feature type="compositionally biased region" description="Polar residues" evidence="2">
    <location>
        <begin position="795"/>
        <end position="815"/>
    </location>
</feature>
<dbReference type="EMBL" id="CAJVRL010000056">
    <property type="protein sequence ID" value="CAG8954312.1"/>
    <property type="molecule type" value="Genomic_DNA"/>
</dbReference>
<feature type="compositionally biased region" description="Basic and acidic residues" evidence="2">
    <location>
        <begin position="625"/>
        <end position="635"/>
    </location>
</feature>
<gene>
    <name evidence="4" type="ORF">HYFRA_00005935</name>
</gene>
<evidence type="ECO:0000313" key="5">
    <source>
        <dbReference type="Proteomes" id="UP000696280"/>
    </source>
</evidence>
<dbReference type="SUPFAM" id="SSF54928">
    <property type="entry name" value="RNA-binding domain, RBD"/>
    <property type="match status" value="1"/>
</dbReference>
<evidence type="ECO:0000313" key="4">
    <source>
        <dbReference type="EMBL" id="CAG8954312.1"/>
    </source>
</evidence>
<dbReference type="InterPro" id="IPR000504">
    <property type="entry name" value="RRM_dom"/>
</dbReference>
<feature type="compositionally biased region" description="Polar residues" evidence="2">
    <location>
        <begin position="362"/>
        <end position="378"/>
    </location>
</feature>
<feature type="compositionally biased region" description="Polar residues" evidence="2">
    <location>
        <begin position="559"/>
        <end position="578"/>
    </location>
</feature>
<comment type="caution">
    <text evidence="4">The sequence shown here is derived from an EMBL/GenBank/DDBJ whole genome shotgun (WGS) entry which is preliminary data.</text>
</comment>
<feature type="domain" description="RRM" evidence="3">
    <location>
        <begin position="443"/>
        <end position="521"/>
    </location>
</feature>
<keyword evidence="1" id="KW-0694">RNA-binding</keyword>
<sequence>MNTFIHPAPPPSTSLIMGHPPVEYSNSQAVARAPVARQKPNEVLDLSMPDTFYTTEIPEDSPAFFSTNMGKDAKRALLNPRPAPLARSRFHEDVANTAKQLRDRFPKIVRDITQIKAWPDLYKFWDGYDLWVQGAAFCYWVIEQIVKKNDILRPIITKEINLYAAEWIEFHRDQVLASPLTTNLTTLFLPGDEEAGLATLSMGENHILRCALERERNRLLEATRPPPQSLHPIQEAQQLETFPPFLSQTPIGPPPPPYIPVFPVGQVGPVQSYSSFMQNQRYIASNHSTPNSMRHEDWAMQGHNRRRNMSNDSSNTNNHSMKNGRFGYGNAGYNGKRALSSTSGGSPHKQHNDEREPIYVRTGQSSRPESTPNRNISAPANPRFPHNFNDARLDPANRRRHEPVYDTISALFKNDSKARIDWRNHCTYSYSENFASYAENNNRTVYVENVPKEFFVSHGLAGLMSEAGEVNRIYYANDGRHTHAAAFVTFEHVGTVDFAIEKFGQIRIPTGDTIRVQKPRDKVYRHPRDRSNSQLSNKSFGPDYNSRYGGDQFRRHPQRNNSNSSNQFYRQDGPSSRPFNEADTPTPKQAKVGGQQTPSGSESGSHQSKSTDDPPQTPLNSVESTPKDTKLRNEDNVSASSENKENSLPKVAQDESSKVEFDNQGSNPPKPQKKKGDRNSRSNTDVTTRSADLDNSNSSQSTVSSQTSNLVSPMNPVEKSDEVGTDAVQATANEQANEEPRRHIHKKSTQKYSKQYASTKATPISTNHTLTQSDLSESPTDTIASTATDLCAASCANSGDNRASGKQPSITSAKSEASLPGMTKSAERQPSKEFGQKKNTKKLHKTNRRYSVKGEQKEQKKDPKAESEENQQFNKKEDKSRDNTTSVFSQPKGAASVNENDQQTQNHAKKNTQGVDGQSTVNENEPPKEPSRVPKKESVGTFQPQPDSQKSSNANTSNENRQGGLKKGGFTQQYRHEKKGSNASSACGSTLSIRSKPSVGITNVSGSSTPKKTDSSNLFEDPNLWPALGPSSSPQSSIADGKRPPPYRPVVPRKAPIGTVIPAVPHNIKKPRPQSEDLLGGQEYPFVKRSSPVWAKWDYWNEEPVDEPPVELKKSDFDWQKQHRDLVALRALYGEYPREINLSHEEKILISAKKAISLIENASSEPDSININFLIRNFDKGTARGRKNIEDYLFQSLTYTRSMKDRARDHTKSLPARQASAKLHCYSGVPIRQIDPTRYHDVYPYAMSVVYDMRNYTDHSLWGPFKPDGEASVDWEKVEAIMIVLAKNLQSFETAAERALRPLSIQPWLGCQRDSFRSLELLDELRPSGLRHEEDPYNISGSWMRVVTFLDYHELSYYNWEIDLEIPDDQPRPPISTVEAIRLIMMELEVTSVKPDPDPNQKMPVVTFKGISRSLHTPHDPNANSNIRGCVRMTKEGEVRWTTCSVYNGDMDNQQGPAGPSMHWKISNEIDEAKVDEWIESWGSDSDSDFQGPNGDDDEGDEGGDGGDGVEVENPMGLDEGVLQIPGGMGMLFFTTHLQ</sequence>
<dbReference type="Gene3D" id="3.30.70.330">
    <property type="match status" value="1"/>
</dbReference>
<dbReference type="InterPro" id="IPR035979">
    <property type="entry name" value="RBD_domain_sf"/>
</dbReference>
<feature type="region of interest" description="Disordered" evidence="2">
    <location>
        <begin position="305"/>
        <end position="394"/>
    </location>
</feature>
<reference evidence="4" key="1">
    <citation type="submission" date="2021-07" db="EMBL/GenBank/DDBJ databases">
        <authorList>
            <person name="Durling M."/>
        </authorList>
    </citation>
    <scope>NUCLEOTIDE SEQUENCE</scope>
</reference>
<dbReference type="Proteomes" id="UP000696280">
    <property type="component" value="Unassembled WGS sequence"/>
</dbReference>
<proteinExistence type="predicted"/>
<feature type="compositionally biased region" description="Basic and acidic residues" evidence="2">
    <location>
        <begin position="642"/>
        <end position="661"/>
    </location>
</feature>
<evidence type="ECO:0000256" key="2">
    <source>
        <dbReference type="SAM" id="MobiDB-lite"/>
    </source>
</evidence>
<dbReference type="InterPro" id="IPR012677">
    <property type="entry name" value="Nucleotide-bd_a/b_plait_sf"/>
</dbReference>
<dbReference type="OrthoDB" id="3540217at2759"/>
<feature type="compositionally biased region" description="Basic and acidic residues" evidence="2">
    <location>
        <begin position="825"/>
        <end position="836"/>
    </location>
</feature>
<feature type="compositionally biased region" description="Polar residues" evidence="2">
    <location>
        <begin position="750"/>
        <end position="781"/>
    </location>
</feature>
<name>A0A9N9KZI2_9HELO</name>
<feature type="compositionally biased region" description="Basic and acidic residues" evidence="2">
    <location>
        <begin position="518"/>
        <end position="531"/>
    </location>
</feature>
<feature type="compositionally biased region" description="Basic and acidic residues" evidence="2">
    <location>
        <begin position="925"/>
        <end position="938"/>
    </location>
</feature>
<feature type="compositionally biased region" description="Polar residues" evidence="2">
    <location>
        <begin position="940"/>
        <end position="961"/>
    </location>
</feature>
<feature type="region of interest" description="Disordered" evidence="2">
    <location>
        <begin position="1482"/>
        <end position="1515"/>
    </location>
</feature>
<organism evidence="4 5">
    <name type="scientific">Hymenoscyphus fraxineus</name>
    <dbReference type="NCBI Taxonomy" id="746836"/>
    <lineage>
        <taxon>Eukaryota</taxon>
        <taxon>Fungi</taxon>
        <taxon>Dikarya</taxon>
        <taxon>Ascomycota</taxon>
        <taxon>Pezizomycotina</taxon>
        <taxon>Leotiomycetes</taxon>
        <taxon>Helotiales</taxon>
        <taxon>Helotiaceae</taxon>
        <taxon>Hymenoscyphus</taxon>
    </lineage>
</organism>
<evidence type="ECO:0000256" key="1">
    <source>
        <dbReference type="PROSITE-ProRule" id="PRU00176"/>
    </source>
</evidence>
<accession>A0A9N9KZI2</accession>
<feature type="compositionally biased region" description="Basic residues" evidence="2">
    <location>
        <begin position="838"/>
        <end position="851"/>
    </location>
</feature>
<feature type="compositionally biased region" description="Basic and acidic residues" evidence="2">
    <location>
        <begin position="852"/>
        <end position="867"/>
    </location>
</feature>
<evidence type="ECO:0000259" key="3">
    <source>
        <dbReference type="PROSITE" id="PS50102"/>
    </source>
</evidence>
<feature type="compositionally biased region" description="Polar residues" evidence="2">
    <location>
        <begin position="981"/>
        <end position="1018"/>
    </location>
</feature>
<feature type="region of interest" description="Disordered" evidence="2">
    <location>
        <begin position="794"/>
        <end position="1052"/>
    </location>
</feature>
<protein>
    <recommendedName>
        <fullName evidence="3">RRM domain-containing protein</fullName>
    </recommendedName>
</protein>